<dbReference type="Ensembl" id="ENSEBUT00000002160.1">
    <property type="protein sequence ID" value="ENSEBUP00000001824.1"/>
    <property type="gene ID" value="ENSEBUG00000001498.1"/>
</dbReference>
<dbReference type="InterPro" id="IPR009017">
    <property type="entry name" value="GFP"/>
</dbReference>
<sequence>MSTQRLSVKNIDASYDAAENVLRYASTSTISSATVENPCDDGSHDCDSDAHCLPLRGQGYACKCGVGSTGSERVCYENLPVDSCHTSTPGCDSTERARCISTGPTTLRCKCLPGFTGSGRVCLDINECWSNPCDRNAVCDNNAGSFSCHCESGFVGDGFKCLPAPDIPALLIGTSSQILRLPLDRFSFKPGTRPAVIADVRSILLSRKGSILCDIYEDHRSWKKERSS</sequence>
<keyword evidence="7" id="KW-0106">Calcium</keyword>
<dbReference type="Pfam" id="PF12662">
    <property type="entry name" value="cEGF"/>
    <property type="match status" value="1"/>
</dbReference>
<evidence type="ECO:0000256" key="10">
    <source>
        <dbReference type="PROSITE-ProRule" id="PRU00076"/>
    </source>
</evidence>
<evidence type="ECO:0000256" key="8">
    <source>
        <dbReference type="ARBA" id="ARBA00023157"/>
    </source>
</evidence>
<feature type="domain" description="EGF-like" evidence="11">
    <location>
        <begin position="124"/>
        <end position="160"/>
    </location>
</feature>
<evidence type="ECO:0000256" key="5">
    <source>
        <dbReference type="ARBA" id="ARBA00022729"/>
    </source>
</evidence>
<dbReference type="InterPro" id="IPR018097">
    <property type="entry name" value="EGF_Ca-bd_CS"/>
</dbReference>
<evidence type="ECO:0000256" key="6">
    <source>
        <dbReference type="ARBA" id="ARBA00022737"/>
    </source>
</evidence>
<dbReference type="Gene3D" id="2.40.155.10">
    <property type="entry name" value="Green fluorescent protein"/>
    <property type="match status" value="1"/>
</dbReference>
<evidence type="ECO:0000256" key="1">
    <source>
        <dbReference type="ARBA" id="ARBA00004498"/>
    </source>
</evidence>
<keyword evidence="3" id="KW-0272">Extracellular matrix</keyword>
<evidence type="ECO:0000259" key="12">
    <source>
        <dbReference type="PROSITE" id="PS50993"/>
    </source>
</evidence>
<dbReference type="Proteomes" id="UP000694388">
    <property type="component" value="Unplaced"/>
</dbReference>
<dbReference type="PANTHER" id="PTHR24039">
    <property type="entry name" value="FIBRILLIN-RELATED"/>
    <property type="match status" value="1"/>
</dbReference>
<dbReference type="InterPro" id="IPR024731">
    <property type="entry name" value="NELL2-like_EGF"/>
</dbReference>
<feature type="domain" description="EGF-like" evidence="11">
    <location>
        <begin position="35"/>
        <end position="76"/>
    </location>
</feature>
<dbReference type="SMART" id="SM00181">
    <property type="entry name" value="EGF"/>
    <property type="match status" value="3"/>
</dbReference>
<comment type="caution">
    <text evidence="10">Lacks conserved residue(s) required for the propagation of feature annotation.</text>
</comment>
<reference evidence="13" key="2">
    <citation type="submission" date="2025-09" db="UniProtKB">
        <authorList>
            <consortium name="Ensembl"/>
        </authorList>
    </citation>
    <scope>IDENTIFICATION</scope>
</reference>
<keyword evidence="2" id="KW-0964">Secreted</keyword>
<keyword evidence="6" id="KW-0677">Repeat</keyword>
<dbReference type="InterPro" id="IPR006605">
    <property type="entry name" value="G2_nidogen/fibulin_G2F"/>
</dbReference>
<evidence type="ECO:0000259" key="11">
    <source>
        <dbReference type="PROSITE" id="PS50026"/>
    </source>
</evidence>
<dbReference type="FunFam" id="2.10.25.10:FF:000038">
    <property type="entry name" value="Fibrillin 2"/>
    <property type="match status" value="1"/>
</dbReference>
<comment type="subcellular location">
    <subcellularLocation>
        <location evidence="1">Secreted</location>
        <location evidence="1">Extracellular space</location>
        <location evidence="1">Extracellular matrix</location>
    </subcellularLocation>
</comment>
<feature type="domain" description="Nidogen G2 beta-barrel" evidence="12">
    <location>
        <begin position="1"/>
        <end position="40"/>
    </location>
</feature>
<evidence type="ECO:0000256" key="9">
    <source>
        <dbReference type="ARBA" id="ARBA00023180"/>
    </source>
</evidence>
<dbReference type="PROSITE" id="PS50993">
    <property type="entry name" value="NIDOGEN_G2"/>
    <property type="match status" value="1"/>
</dbReference>
<evidence type="ECO:0000313" key="13">
    <source>
        <dbReference type="Ensembl" id="ENSEBUP00000001824.1"/>
    </source>
</evidence>
<dbReference type="PROSITE" id="PS01186">
    <property type="entry name" value="EGF_2"/>
    <property type="match status" value="1"/>
</dbReference>
<evidence type="ECO:0000313" key="14">
    <source>
        <dbReference type="Proteomes" id="UP000694388"/>
    </source>
</evidence>
<dbReference type="SUPFAM" id="SSF57196">
    <property type="entry name" value="EGF/Laminin"/>
    <property type="match status" value="1"/>
</dbReference>
<dbReference type="GO" id="GO:0005509">
    <property type="term" value="F:calcium ion binding"/>
    <property type="evidence" value="ECO:0007669"/>
    <property type="project" value="InterPro"/>
</dbReference>
<evidence type="ECO:0008006" key="15">
    <source>
        <dbReference type="Google" id="ProtNLM"/>
    </source>
</evidence>
<evidence type="ECO:0000256" key="7">
    <source>
        <dbReference type="ARBA" id="ARBA00022837"/>
    </source>
</evidence>
<dbReference type="InterPro" id="IPR000742">
    <property type="entry name" value="EGF"/>
</dbReference>
<dbReference type="Pfam" id="PF12947">
    <property type="entry name" value="EGF_3"/>
    <property type="match status" value="1"/>
</dbReference>
<keyword evidence="9" id="KW-0325">Glycoprotein</keyword>
<name>A0A8C4N3X0_EPTBU</name>
<dbReference type="AlphaFoldDB" id="A0A8C4N3X0"/>
<dbReference type="InterPro" id="IPR026823">
    <property type="entry name" value="cEGF"/>
</dbReference>
<dbReference type="InterPro" id="IPR000152">
    <property type="entry name" value="EGF-type_Asp/Asn_hydroxyl_site"/>
</dbReference>
<keyword evidence="5" id="KW-0732">Signal</keyword>
<dbReference type="PROSITE" id="PS00010">
    <property type="entry name" value="ASX_HYDROXYL"/>
    <property type="match status" value="1"/>
</dbReference>
<dbReference type="CDD" id="cd00054">
    <property type="entry name" value="EGF_CA"/>
    <property type="match status" value="1"/>
</dbReference>
<keyword evidence="8" id="KW-1015">Disulfide bond</keyword>
<accession>A0A8C4N3X0</accession>
<keyword evidence="4 10" id="KW-0245">EGF-like domain</keyword>
<dbReference type="Gene3D" id="2.10.25.10">
    <property type="entry name" value="Laminin"/>
    <property type="match status" value="1"/>
</dbReference>
<evidence type="ECO:0000256" key="2">
    <source>
        <dbReference type="ARBA" id="ARBA00022525"/>
    </source>
</evidence>
<organism evidence="13 14">
    <name type="scientific">Eptatretus burgeri</name>
    <name type="common">Inshore hagfish</name>
    <dbReference type="NCBI Taxonomy" id="7764"/>
    <lineage>
        <taxon>Eukaryota</taxon>
        <taxon>Metazoa</taxon>
        <taxon>Chordata</taxon>
        <taxon>Craniata</taxon>
        <taxon>Vertebrata</taxon>
        <taxon>Cyclostomata</taxon>
        <taxon>Myxini</taxon>
        <taxon>Myxiniformes</taxon>
        <taxon>Myxinidae</taxon>
        <taxon>Eptatretinae</taxon>
        <taxon>Eptatretus</taxon>
    </lineage>
</organism>
<evidence type="ECO:0000256" key="3">
    <source>
        <dbReference type="ARBA" id="ARBA00022530"/>
    </source>
</evidence>
<dbReference type="PROSITE" id="PS01187">
    <property type="entry name" value="EGF_CA"/>
    <property type="match status" value="1"/>
</dbReference>
<evidence type="ECO:0000256" key="4">
    <source>
        <dbReference type="ARBA" id="ARBA00022536"/>
    </source>
</evidence>
<feature type="domain" description="EGF-like" evidence="11">
    <location>
        <begin position="80"/>
        <end position="123"/>
    </location>
</feature>
<dbReference type="PROSITE" id="PS50026">
    <property type="entry name" value="EGF_3"/>
    <property type="match status" value="3"/>
</dbReference>
<reference evidence="13" key="1">
    <citation type="submission" date="2025-08" db="UniProtKB">
        <authorList>
            <consortium name="Ensembl"/>
        </authorList>
    </citation>
    <scope>IDENTIFICATION</scope>
</reference>
<dbReference type="SMART" id="SM00179">
    <property type="entry name" value="EGF_CA"/>
    <property type="match status" value="1"/>
</dbReference>
<proteinExistence type="predicted"/>
<keyword evidence="14" id="KW-1185">Reference proteome</keyword>
<dbReference type="GeneTree" id="ENSGT00940000157901"/>
<dbReference type="InterPro" id="IPR001881">
    <property type="entry name" value="EGF-like_Ca-bd_dom"/>
</dbReference>
<protein>
    <recommendedName>
        <fullName evidence="15">Calcium binding EGF domain protein</fullName>
    </recommendedName>
</protein>